<dbReference type="Proteomes" id="UP000559404">
    <property type="component" value="Unassembled WGS sequence"/>
</dbReference>
<dbReference type="PROSITE" id="PS50943">
    <property type="entry name" value="HTH_CROC1"/>
    <property type="match status" value="1"/>
</dbReference>
<accession>A0A838Y4P9</accession>
<keyword evidence="3" id="KW-1185">Reference proteome</keyword>
<feature type="domain" description="HTH cro/C1-type" evidence="1">
    <location>
        <begin position="4"/>
        <end position="60"/>
    </location>
</feature>
<comment type="caution">
    <text evidence="2">The sequence shown here is derived from an EMBL/GenBank/DDBJ whole genome shotgun (WGS) entry which is preliminary data.</text>
</comment>
<gene>
    <name evidence="2" type="ORF">H1W37_19350</name>
</gene>
<dbReference type="InterPro" id="IPR001387">
    <property type="entry name" value="Cro/C1-type_HTH"/>
</dbReference>
<evidence type="ECO:0000313" key="2">
    <source>
        <dbReference type="EMBL" id="MBA4613820.1"/>
    </source>
</evidence>
<dbReference type="Pfam" id="PF01381">
    <property type="entry name" value="HTH_3"/>
    <property type="match status" value="1"/>
</dbReference>
<dbReference type="GO" id="GO:0003677">
    <property type="term" value="F:DNA binding"/>
    <property type="evidence" value="ECO:0007669"/>
    <property type="project" value="InterPro"/>
</dbReference>
<evidence type="ECO:0000313" key="3">
    <source>
        <dbReference type="Proteomes" id="UP000559404"/>
    </source>
</evidence>
<reference evidence="2 3" key="1">
    <citation type="submission" date="2020-07" db="EMBL/GenBank/DDBJ databases">
        <authorList>
            <person name="Li M."/>
        </authorList>
    </citation>
    <scope>NUCLEOTIDE SEQUENCE [LARGE SCALE GENOMIC DNA]</scope>
    <source>
        <strain evidence="2 3">DSM 23284</strain>
    </source>
</reference>
<dbReference type="SMART" id="SM00530">
    <property type="entry name" value="HTH_XRE"/>
    <property type="match status" value="1"/>
</dbReference>
<dbReference type="CDD" id="cd00093">
    <property type="entry name" value="HTH_XRE"/>
    <property type="match status" value="1"/>
</dbReference>
<dbReference type="AlphaFoldDB" id="A0A838Y4P9"/>
<dbReference type="EMBL" id="JACEON010000026">
    <property type="protein sequence ID" value="MBA4613820.1"/>
    <property type="molecule type" value="Genomic_DNA"/>
</dbReference>
<proteinExistence type="predicted"/>
<organism evidence="2 3">
    <name type="scientific">Stappia taiwanensis</name>
    <dbReference type="NCBI Taxonomy" id="992267"/>
    <lineage>
        <taxon>Bacteria</taxon>
        <taxon>Pseudomonadati</taxon>
        <taxon>Pseudomonadota</taxon>
        <taxon>Alphaproteobacteria</taxon>
        <taxon>Hyphomicrobiales</taxon>
        <taxon>Stappiaceae</taxon>
        <taxon>Stappia</taxon>
    </lineage>
</organism>
<dbReference type="InterPro" id="IPR010982">
    <property type="entry name" value="Lambda_DNA-bd_dom_sf"/>
</dbReference>
<protein>
    <submittedName>
        <fullName evidence="2">Helix-turn-helix transcriptional regulator</fullName>
    </submittedName>
</protein>
<sequence length="72" mass="8083">MHPLTKWRSERNLTRAEAAKIIGCKAGTIADWEYRRRFPSPGSITRIVKATDGDVTANDLHTGYRLPDEAAE</sequence>
<dbReference type="SUPFAM" id="SSF47413">
    <property type="entry name" value="lambda repressor-like DNA-binding domains"/>
    <property type="match status" value="1"/>
</dbReference>
<reference evidence="2 3" key="2">
    <citation type="submission" date="2020-08" db="EMBL/GenBank/DDBJ databases">
        <title>Stappia taiwanensis sp. nov., isolated from a coastal thermal spring.</title>
        <authorList>
            <person name="Kampfer P."/>
        </authorList>
    </citation>
    <scope>NUCLEOTIDE SEQUENCE [LARGE SCALE GENOMIC DNA]</scope>
    <source>
        <strain evidence="2 3">DSM 23284</strain>
    </source>
</reference>
<dbReference type="Gene3D" id="1.10.260.40">
    <property type="entry name" value="lambda repressor-like DNA-binding domains"/>
    <property type="match status" value="1"/>
</dbReference>
<evidence type="ECO:0000259" key="1">
    <source>
        <dbReference type="PROSITE" id="PS50943"/>
    </source>
</evidence>
<name>A0A838Y4P9_9HYPH</name>